<proteinExistence type="inferred from homology"/>
<reference evidence="7 8" key="1">
    <citation type="journal article" date="2016" name="Nat. Commun.">
        <title>Thousands of microbial genomes shed light on interconnected biogeochemical processes in an aquifer system.</title>
        <authorList>
            <person name="Anantharaman K."/>
            <person name="Brown C.T."/>
            <person name="Hug L.A."/>
            <person name="Sharon I."/>
            <person name="Castelle C.J."/>
            <person name="Probst A.J."/>
            <person name="Thomas B.C."/>
            <person name="Singh A."/>
            <person name="Wilkins M.J."/>
            <person name="Karaoz U."/>
            <person name="Brodie E.L."/>
            <person name="Williams K.H."/>
            <person name="Hubbard S.S."/>
            <person name="Banfield J.F."/>
        </authorList>
    </citation>
    <scope>NUCLEOTIDE SEQUENCE [LARGE SCALE GENOMIC DNA]</scope>
</reference>
<dbReference type="GO" id="GO:0016773">
    <property type="term" value="F:phosphotransferase activity, alcohol group as acceptor"/>
    <property type="evidence" value="ECO:0007669"/>
    <property type="project" value="InterPro"/>
</dbReference>
<organism evidence="7 8">
    <name type="scientific">Candidatus Falkowbacteria bacterium RIFOXYA2_FULL_47_19</name>
    <dbReference type="NCBI Taxonomy" id="1797994"/>
    <lineage>
        <taxon>Bacteria</taxon>
        <taxon>Candidatus Falkowiibacteriota</taxon>
    </lineage>
</organism>
<feature type="domain" description="Carbohydrate kinase FGGY C-terminal" evidence="6">
    <location>
        <begin position="255"/>
        <end position="444"/>
    </location>
</feature>
<comment type="caution">
    <text evidence="7">The sequence shown here is derived from an EMBL/GenBank/DDBJ whole genome shotgun (WGS) entry which is preliminary data.</text>
</comment>
<accession>A0A1F5SHB7</accession>
<dbReference type="AlphaFoldDB" id="A0A1F5SHB7"/>
<evidence type="ECO:0000313" key="7">
    <source>
        <dbReference type="EMBL" id="OGF26090.1"/>
    </source>
</evidence>
<dbReference type="EMBL" id="MFGB01000017">
    <property type="protein sequence ID" value="OGF26090.1"/>
    <property type="molecule type" value="Genomic_DNA"/>
</dbReference>
<dbReference type="Pfam" id="PF00370">
    <property type="entry name" value="FGGY_N"/>
    <property type="match status" value="1"/>
</dbReference>
<dbReference type="STRING" id="1797994.A2227_02630"/>
<dbReference type="Proteomes" id="UP000178367">
    <property type="component" value="Unassembled WGS sequence"/>
</dbReference>
<evidence type="ECO:0008006" key="9">
    <source>
        <dbReference type="Google" id="ProtNLM"/>
    </source>
</evidence>
<dbReference type="GO" id="GO:0005975">
    <property type="term" value="P:carbohydrate metabolic process"/>
    <property type="evidence" value="ECO:0007669"/>
    <property type="project" value="InterPro"/>
</dbReference>
<dbReference type="InterPro" id="IPR050406">
    <property type="entry name" value="FGGY_Carb_Kinase"/>
</dbReference>
<evidence type="ECO:0000313" key="8">
    <source>
        <dbReference type="Proteomes" id="UP000178367"/>
    </source>
</evidence>
<comment type="similarity">
    <text evidence="1 4">Belongs to the FGGY kinase family.</text>
</comment>
<dbReference type="PIRSF" id="PIRSF000538">
    <property type="entry name" value="GlpK"/>
    <property type="match status" value="1"/>
</dbReference>
<dbReference type="InterPro" id="IPR000577">
    <property type="entry name" value="Carb_kinase_FGGY"/>
</dbReference>
<protein>
    <recommendedName>
        <fullName evidence="9">Carbohydrate kinase</fullName>
    </recommendedName>
</protein>
<dbReference type="PANTHER" id="PTHR43095:SF2">
    <property type="entry name" value="GLUCONOKINASE"/>
    <property type="match status" value="1"/>
</dbReference>
<evidence type="ECO:0000256" key="2">
    <source>
        <dbReference type="ARBA" id="ARBA00022679"/>
    </source>
</evidence>
<evidence type="ECO:0000259" key="6">
    <source>
        <dbReference type="Pfam" id="PF02782"/>
    </source>
</evidence>
<dbReference type="Pfam" id="PF02782">
    <property type="entry name" value="FGGY_C"/>
    <property type="match status" value="1"/>
</dbReference>
<dbReference type="PROSITE" id="PS00445">
    <property type="entry name" value="FGGY_KINASES_2"/>
    <property type="match status" value="1"/>
</dbReference>
<evidence type="ECO:0000256" key="1">
    <source>
        <dbReference type="ARBA" id="ARBA00009156"/>
    </source>
</evidence>
<gene>
    <name evidence="7" type="ORF">A2227_02630</name>
</gene>
<dbReference type="InterPro" id="IPR018483">
    <property type="entry name" value="Carb_kinase_FGGY_CS"/>
</dbReference>
<evidence type="ECO:0000259" key="5">
    <source>
        <dbReference type="Pfam" id="PF00370"/>
    </source>
</evidence>
<dbReference type="GO" id="GO:0016301">
    <property type="term" value="F:kinase activity"/>
    <property type="evidence" value="ECO:0007669"/>
    <property type="project" value="UniProtKB-KW"/>
</dbReference>
<name>A0A1F5SHB7_9BACT</name>
<keyword evidence="2 4" id="KW-0808">Transferase</keyword>
<dbReference type="SUPFAM" id="SSF53067">
    <property type="entry name" value="Actin-like ATPase domain"/>
    <property type="match status" value="2"/>
</dbReference>
<evidence type="ECO:0000256" key="3">
    <source>
        <dbReference type="ARBA" id="ARBA00022777"/>
    </source>
</evidence>
<evidence type="ECO:0000256" key="4">
    <source>
        <dbReference type="RuleBase" id="RU003733"/>
    </source>
</evidence>
<feature type="domain" description="Carbohydrate kinase FGGY N-terminal" evidence="5">
    <location>
        <begin position="4"/>
        <end position="241"/>
    </location>
</feature>
<dbReference type="InterPro" id="IPR043129">
    <property type="entry name" value="ATPase_NBD"/>
</dbReference>
<dbReference type="InterPro" id="IPR018484">
    <property type="entry name" value="FGGY_N"/>
</dbReference>
<sequence>MMNILVINLGLRSMRAIVFNERGEKLVHSWYPVRTTIKGDHVEQDPDEWWSLCQEVIKEATADERIKNDISAITVTSSACFLVPVDKNGEAVRPSMIVSDKRSHNQAEWLKNNPDFTDIFLSPNNLAVASYMFPKIIWLKENEPANFAKTAKFISSNDYILYKLSGACVTDPLNAEKLYYDQEEKKYPEKLLEFLGINEDHLPEVKPVGFVVDNLKAELKQKFGFKQDIRIILSTYDALCAFWGAGVSEHGQACNVCGTVTSFRVHAPDKCAAKYGILSQCFDANNNVYIVGGSNNLDGGLLEWAKDVFYGDAYPEKHIFNIMEDEASMSGHGANGLIFLPYLLGERVPFFDTKVRGMFFGLERHHKRQDLMRSIFESSGFLALGIMEAIEGLGVEVKQIRLSGGLARNNLISQLRADITGREVLLIEETETTALGAFMIVAISLGIFPDFKKASEIVRIKKTFTPDEKARQKYRHIYQLFKELYEDTNHSFSKRLDMLDRIKTEEETRHTINNL</sequence>
<dbReference type="Gene3D" id="3.30.420.40">
    <property type="match status" value="2"/>
</dbReference>
<dbReference type="InterPro" id="IPR018485">
    <property type="entry name" value="FGGY_C"/>
</dbReference>
<keyword evidence="3 4" id="KW-0418">Kinase</keyword>
<dbReference type="PANTHER" id="PTHR43095">
    <property type="entry name" value="SUGAR KINASE"/>
    <property type="match status" value="1"/>
</dbReference>